<dbReference type="AlphaFoldDB" id="A0A066ZAJ6"/>
<accession>A0A066ZAJ6</accession>
<proteinExistence type="predicted"/>
<keyword evidence="3" id="KW-1185">Reference proteome</keyword>
<dbReference type="HOGENOM" id="CLU_3118794_0_0_11"/>
<feature type="compositionally biased region" description="Basic and acidic residues" evidence="1">
    <location>
        <begin position="1"/>
        <end position="18"/>
    </location>
</feature>
<evidence type="ECO:0000313" key="2">
    <source>
        <dbReference type="EMBL" id="KDN87331.1"/>
    </source>
</evidence>
<evidence type="ECO:0000256" key="1">
    <source>
        <dbReference type="SAM" id="MobiDB-lite"/>
    </source>
</evidence>
<dbReference type="EMBL" id="JNBY01000040">
    <property type="protein sequence ID" value="KDN87331.1"/>
    <property type="molecule type" value="Genomic_DNA"/>
</dbReference>
<comment type="caution">
    <text evidence="2">The sequence shown here is derived from an EMBL/GenBank/DDBJ whole genome shotgun (WGS) entry which is preliminary data.</text>
</comment>
<feature type="region of interest" description="Disordered" evidence="1">
    <location>
        <begin position="1"/>
        <end position="50"/>
    </location>
</feature>
<reference evidence="2 3" key="1">
    <citation type="submission" date="2014-05" db="EMBL/GenBank/DDBJ databases">
        <title>Draft Genome Sequence of Kitasatospora cheerisanensis KCTC 2395.</title>
        <authorList>
            <person name="Nam D.H."/>
        </authorList>
    </citation>
    <scope>NUCLEOTIDE SEQUENCE [LARGE SCALE GENOMIC DNA]</scope>
    <source>
        <strain evidence="2 3">KCTC 2395</strain>
    </source>
</reference>
<gene>
    <name evidence="2" type="ORF">KCH_08970</name>
</gene>
<dbReference type="Proteomes" id="UP000027178">
    <property type="component" value="Unassembled WGS sequence"/>
</dbReference>
<feature type="compositionally biased region" description="Polar residues" evidence="1">
    <location>
        <begin position="19"/>
        <end position="33"/>
    </location>
</feature>
<evidence type="ECO:0000313" key="3">
    <source>
        <dbReference type="Proteomes" id="UP000027178"/>
    </source>
</evidence>
<organism evidence="2 3">
    <name type="scientific">Kitasatospora cheerisanensis KCTC 2395</name>
    <dbReference type="NCBI Taxonomy" id="1348663"/>
    <lineage>
        <taxon>Bacteria</taxon>
        <taxon>Bacillati</taxon>
        <taxon>Actinomycetota</taxon>
        <taxon>Actinomycetes</taxon>
        <taxon>Kitasatosporales</taxon>
        <taxon>Streptomycetaceae</taxon>
        <taxon>Kitasatospora</taxon>
    </lineage>
</organism>
<protein>
    <submittedName>
        <fullName evidence="2">Uncharacterized protein</fullName>
    </submittedName>
</protein>
<name>A0A066ZAJ6_9ACTN</name>
<sequence>MMWRVRRDLAPADTRRSTDMSTVTTASETNMAEPQSCERRVVGPCAPRRR</sequence>